<dbReference type="AlphaFoldDB" id="A0A3M8D063"/>
<evidence type="ECO:0000256" key="1">
    <source>
        <dbReference type="ARBA" id="ARBA00004726"/>
    </source>
</evidence>
<dbReference type="Gene3D" id="3.40.50.620">
    <property type="entry name" value="HUPs"/>
    <property type="match status" value="1"/>
</dbReference>
<keyword evidence="6 13" id="KW-0548">Nucleotidyltransferase</keyword>
<evidence type="ECO:0000256" key="12">
    <source>
        <dbReference type="ARBA" id="ARBA00049494"/>
    </source>
</evidence>
<dbReference type="FunFam" id="3.40.50.620:FF:000021">
    <property type="entry name" value="Riboflavin biosynthesis protein"/>
    <property type="match status" value="1"/>
</dbReference>
<evidence type="ECO:0000256" key="7">
    <source>
        <dbReference type="ARBA" id="ARBA00022741"/>
    </source>
</evidence>
<keyword evidence="11" id="KW-0511">Multifunctional enzyme</keyword>
<dbReference type="Pfam" id="PF06574">
    <property type="entry name" value="FAD_syn"/>
    <property type="match status" value="1"/>
</dbReference>
<evidence type="ECO:0000256" key="8">
    <source>
        <dbReference type="ARBA" id="ARBA00022777"/>
    </source>
</evidence>
<dbReference type="GO" id="GO:0009231">
    <property type="term" value="P:riboflavin biosynthetic process"/>
    <property type="evidence" value="ECO:0007669"/>
    <property type="project" value="InterPro"/>
</dbReference>
<dbReference type="InterPro" id="IPR015865">
    <property type="entry name" value="Riboflavin_kinase_bac/euk"/>
</dbReference>
<keyword evidence="4 13" id="KW-0288">FMN</keyword>
<keyword evidence="9 13" id="KW-0274">FAD</keyword>
<dbReference type="InterPro" id="IPR002606">
    <property type="entry name" value="Riboflavin_kinase_bac"/>
</dbReference>
<evidence type="ECO:0000313" key="16">
    <source>
        <dbReference type="EMBL" id="RNB80535.1"/>
    </source>
</evidence>
<dbReference type="UniPathway" id="UPA00276">
    <property type="reaction ID" value="UER00406"/>
</dbReference>
<reference evidence="16 17" key="1">
    <citation type="submission" date="2018-10" db="EMBL/GenBank/DDBJ databases">
        <title>Phylogenomics of Brevibacillus.</title>
        <authorList>
            <person name="Dunlap C."/>
        </authorList>
    </citation>
    <scope>NUCLEOTIDE SEQUENCE [LARGE SCALE GENOMIC DNA]</scope>
    <source>
        <strain evidence="16 17">JCM 15774</strain>
    </source>
</reference>
<keyword evidence="7 13" id="KW-0547">Nucleotide-binding</keyword>
<protein>
    <recommendedName>
        <fullName evidence="13">Riboflavin biosynthesis protein</fullName>
    </recommendedName>
    <domain>
        <recommendedName>
            <fullName evidence="13">Riboflavin kinase</fullName>
            <ecNumber evidence="13">2.7.1.26</ecNumber>
        </recommendedName>
        <alternativeName>
            <fullName evidence="13">Flavokinase</fullName>
        </alternativeName>
    </domain>
    <domain>
        <recommendedName>
            <fullName evidence="13">FMN adenylyltransferase</fullName>
            <ecNumber evidence="13">2.7.7.2</ecNumber>
        </recommendedName>
        <alternativeName>
            <fullName evidence="13">FAD pyrophosphorylase</fullName>
        </alternativeName>
        <alternativeName>
            <fullName evidence="13">FAD synthase</fullName>
        </alternativeName>
    </domain>
</protein>
<evidence type="ECO:0000256" key="11">
    <source>
        <dbReference type="ARBA" id="ARBA00023268"/>
    </source>
</evidence>
<keyword evidence="17" id="KW-1185">Reference proteome</keyword>
<dbReference type="GO" id="GO:0005524">
    <property type="term" value="F:ATP binding"/>
    <property type="evidence" value="ECO:0007669"/>
    <property type="project" value="UniProtKB-UniRule"/>
</dbReference>
<evidence type="ECO:0000313" key="17">
    <source>
        <dbReference type="Proteomes" id="UP000269573"/>
    </source>
</evidence>
<dbReference type="EMBL" id="RHHU01000017">
    <property type="protein sequence ID" value="RNB80535.1"/>
    <property type="molecule type" value="Genomic_DNA"/>
</dbReference>
<evidence type="ECO:0000256" key="6">
    <source>
        <dbReference type="ARBA" id="ARBA00022695"/>
    </source>
</evidence>
<comment type="catalytic activity">
    <reaction evidence="12 13">
        <text>FMN + ATP + H(+) = FAD + diphosphate</text>
        <dbReference type="Rhea" id="RHEA:17237"/>
        <dbReference type="ChEBI" id="CHEBI:15378"/>
        <dbReference type="ChEBI" id="CHEBI:30616"/>
        <dbReference type="ChEBI" id="CHEBI:33019"/>
        <dbReference type="ChEBI" id="CHEBI:57692"/>
        <dbReference type="ChEBI" id="CHEBI:58210"/>
        <dbReference type="EC" id="2.7.7.2"/>
    </reaction>
</comment>
<keyword evidence="8 13" id="KW-0418">Kinase</keyword>
<dbReference type="InterPro" id="IPR015864">
    <property type="entry name" value="FAD_synthase"/>
</dbReference>
<keyword evidence="5 13" id="KW-0808">Transferase</keyword>
<dbReference type="Pfam" id="PF01687">
    <property type="entry name" value="Flavokinase"/>
    <property type="match status" value="1"/>
</dbReference>
<evidence type="ECO:0000256" key="3">
    <source>
        <dbReference type="ARBA" id="ARBA00022630"/>
    </source>
</evidence>
<accession>A0A3M8D063</accession>
<feature type="domain" description="FAD synthetase" evidence="15">
    <location>
        <begin position="19"/>
        <end position="169"/>
    </location>
</feature>
<dbReference type="GO" id="GO:0009398">
    <property type="term" value="P:FMN biosynthetic process"/>
    <property type="evidence" value="ECO:0007669"/>
    <property type="project" value="UniProtKB-UniRule"/>
</dbReference>
<dbReference type="GO" id="GO:0008531">
    <property type="term" value="F:riboflavin kinase activity"/>
    <property type="evidence" value="ECO:0007669"/>
    <property type="project" value="UniProtKB-UniRule"/>
</dbReference>
<feature type="domain" description="Riboflavin kinase" evidence="14">
    <location>
        <begin position="206"/>
        <end position="278"/>
    </location>
</feature>
<dbReference type="PANTHER" id="PTHR22749:SF6">
    <property type="entry name" value="RIBOFLAVIN KINASE"/>
    <property type="match status" value="1"/>
</dbReference>
<comment type="catalytic activity">
    <reaction evidence="13">
        <text>riboflavin + ATP = FMN + ADP + H(+)</text>
        <dbReference type="Rhea" id="RHEA:14357"/>
        <dbReference type="ChEBI" id="CHEBI:15378"/>
        <dbReference type="ChEBI" id="CHEBI:30616"/>
        <dbReference type="ChEBI" id="CHEBI:57986"/>
        <dbReference type="ChEBI" id="CHEBI:58210"/>
        <dbReference type="ChEBI" id="CHEBI:456216"/>
        <dbReference type="EC" id="2.7.1.26"/>
    </reaction>
</comment>
<evidence type="ECO:0000256" key="4">
    <source>
        <dbReference type="ARBA" id="ARBA00022643"/>
    </source>
</evidence>
<gene>
    <name evidence="16" type="ORF">EDM59_24725</name>
</gene>
<dbReference type="Proteomes" id="UP000269573">
    <property type="component" value="Unassembled WGS sequence"/>
</dbReference>
<evidence type="ECO:0000256" key="5">
    <source>
        <dbReference type="ARBA" id="ARBA00022679"/>
    </source>
</evidence>
<evidence type="ECO:0000256" key="9">
    <source>
        <dbReference type="ARBA" id="ARBA00022827"/>
    </source>
</evidence>
<comment type="pathway">
    <text evidence="1 13">Cofactor biosynthesis; FAD biosynthesis; FAD from FMN: step 1/1.</text>
</comment>
<evidence type="ECO:0000256" key="2">
    <source>
        <dbReference type="ARBA" id="ARBA00005201"/>
    </source>
</evidence>
<comment type="similarity">
    <text evidence="13">Belongs to the ribF family.</text>
</comment>
<dbReference type="RefSeq" id="WP_122926046.1">
    <property type="nucleotide sequence ID" value="NZ_RHHU01000017.1"/>
</dbReference>
<dbReference type="GO" id="GO:0003919">
    <property type="term" value="F:FMN adenylyltransferase activity"/>
    <property type="evidence" value="ECO:0007669"/>
    <property type="project" value="UniProtKB-UniRule"/>
</dbReference>
<name>A0A3M8D063_9BACL</name>
<dbReference type="CDD" id="cd02064">
    <property type="entry name" value="FAD_synthetase_N"/>
    <property type="match status" value="1"/>
</dbReference>
<evidence type="ECO:0000259" key="15">
    <source>
        <dbReference type="Pfam" id="PF06574"/>
    </source>
</evidence>
<evidence type="ECO:0000259" key="14">
    <source>
        <dbReference type="Pfam" id="PF01687"/>
    </source>
</evidence>
<dbReference type="UniPathway" id="UPA00277">
    <property type="reaction ID" value="UER00407"/>
</dbReference>
<dbReference type="SUPFAM" id="SSF52374">
    <property type="entry name" value="Nucleotidylyl transferase"/>
    <property type="match status" value="1"/>
</dbReference>
<dbReference type="EC" id="2.7.1.26" evidence="13"/>
<dbReference type="InterPro" id="IPR014729">
    <property type="entry name" value="Rossmann-like_a/b/a_fold"/>
</dbReference>
<evidence type="ECO:0000256" key="10">
    <source>
        <dbReference type="ARBA" id="ARBA00022840"/>
    </source>
</evidence>
<dbReference type="PIRSF" id="PIRSF004491">
    <property type="entry name" value="FAD_Synth"/>
    <property type="match status" value="1"/>
</dbReference>
<evidence type="ECO:0000256" key="13">
    <source>
        <dbReference type="PIRNR" id="PIRNR004491"/>
    </source>
</evidence>
<comment type="caution">
    <text evidence="16">The sequence shown here is derived from an EMBL/GenBank/DDBJ whole genome shotgun (WGS) entry which is preliminary data.</text>
</comment>
<sequence length="306" mass="34650">MEIVYLEHRRNQPLPIQSDSLVMALGFFDGVHLGHRRILQTAKAIALQKQMKLAVLTFFPHPKEVLQASTAPFPYLSPLPVKQAAFVEMGVDKLFIVEFTPEFSCLTPKAFVDLYIVGLQGKHVVAGFDFTYGYKGEGNMDLLQRASNGQFTVTVVEKLEYSNQKISSTVIRNLLSAGHVALIPDFLGDYYETWGTIRATPPRIQLSYRKAKILVEAGYLLPKQGVYKIQAKIEERWYDGICHLKKQEQGGAQELDVQLLGCSDIANGKQVKLRWVEFYFDKDNRVPNHTSSDQEGDRYAIRSFSL</sequence>
<keyword evidence="3 13" id="KW-0285">Flavoprotein</keyword>
<dbReference type="InterPro" id="IPR023468">
    <property type="entry name" value="Riboflavin_kinase"/>
</dbReference>
<dbReference type="PANTHER" id="PTHR22749">
    <property type="entry name" value="RIBOFLAVIN KINASE/FMN ADENYLYLTRANSFERASE"/>
    <property type="match status" value="1"/>
</dbReference>
<dbReference type="GO" id="GO:0006747">
    <property type="term" value="P:FAD biosynthetic process"/>
    <property type="evidence" value="ECO:0007669"/>
    <property type="project" value="UniProtKB-UniRule"/>
</dbReference>
<comment type="pathway">
    <text evidence="2 13">Cofactor biosynthesis; FMN biosynthesis; FMN from riboflavin (ATP route): step 1/1.</text>
</comment>
<dbReference type="EC" id="2.7.7.2" evidence="13"/>
<proteinExistence type="inferred from homology"/>
<keyword evidence="10 13" id="KW-0067">ATP-binding</keyword>
<organism evidence="16 17">
    <name type="scientific">Brevibacillus nitrificans</name>
    <dbReference type="NCBI Taxonomy" id="651560"/>
    <lineage>
        <taxon>Bacteria</taxon>
        <taxon>Bacillati</taxon>
        <taxon>Bacillota</taxon>
        <taxon>Bacilli</taxon>
        <taxon>Bacillales</taxon>
        <taxon>Paenibacillaceae</taxon>
        <taxon>Brevibacillus</taxon>
    </lineage>
</organism>